<evidence type="ECO:0000313" key="3">
    <source>
        <dbReference type="EMBL" id="MDT0449681.1"/>
    </source>
</evidence>
<evidence type="ECO:0000256" key="2">
    <source>
        <dbReference type="SAM" id="SignalP"/>
    </source>
</evidence>
<name>A0ABU2SL25_9ACTN</name>
<protein>
    <recommendedName>
        <fullName evidence="5">Proteinase inhibitor I42 chagasin domain-containing protein</fullName>
    </recommendedName>
</protein>
<proteinExistence type="predicted"/>
<dbReference type="RefSeq" id="WP_311610143.1">
    <property type="nucleotide sequence ID" value="NZ_JAVRFI010000005.1"/>
</dbReference>
<dbReference type="Proteomes" id="UP001180531">
    <property type="component" value="Unassembled WGS sequence"/>
</dbReference>
<gene>
    <name evidence="3" type="ORF">RM609_11440</name>
</gene>
<organism evidence="3 4">
    <name type="scientific">Streptomyces hesseae</name>
    <dbReference type="NCBI Taxonomy" id="3075519"/>
    <lineage>
        <taxon>Bacteria</taxon>
        <taxon>Bacillati</taxon>
        <taxon>Actinomycetota</taxon>
        <taxon>Actinomycetes</taxon>
        <taxon>Kitasatosporales</taxon>
        <taxon>Streptomycetaceae</taxon>
        <taxon>Streptomyces</taxon>
    </lineage>
</organism>
<sequence>MTTTRLLTAVLTAALALTAAPLTAAPLASATTPSAAPKPPKHRHLNLTNQDNRQSLAVHKGDEITVRLSGERTPNSTWSWTVPTAADGTVLRRGAVGTAPNGDTTAVFHAQADGTTTLDSQLRCVADQPGHVCSQAVVPWQTTVRVRR</sequence>
<feature type="region of interest" description="Disordered" evidence="1">
    <location>
        <begin position="30"/>
        <end position="55"/>
    </location>
</feature>
<keyword evidence="2" id="KW-0732">Signal</keyword>
<evidence type="ECO:0000256" key="1">
    <source>
        <dbReference type="SAM" id="MobiDB-lite"/>
    </source>
</evidence>
<dbReference type="EMBL" id="JAVRFI010000005">
    <property type="protein sequence ID" value="MDT0449681.1"/>
    <property type="molecule type" value="Genomic_DNA"/>
</dbReference>
<feature type="chain" id="PRO_5045056532" description="Proteinase inhibitor I42 chagasin domain-containing protein" evidence="2">
    <location>
        <begin position="25"/>
        <end position="148"/>
    </location>
</feature>
<feature type="compositionally biased region" description="Polar residues" evidence="1">
    <location>
        <begin position="46"/>
        <end position="55"/>
    </location>
</feature>
<evidence type="ECO:0008006" key="5">
    <source>
        <dbReference type="Google" id="ProtNLM"/>
    </source>
</evidence>
<evidence type="ECO:0000313" key="4">
    <source>
        <dbReference type="Proteomes" id="UP001180531"/>
    </source>
</evidence>
<reference evidence="3" key="1">
    <citation type="submission" date="2024-05" db="EMBL/GenBank/DDBJ databases">
        <title>30 novel species of actinomycetes from the DSMZ collection.</title>
        <authorList>
            <person name="Nouioui I."/>
        </authorList>
    </citation>
    <scope>NUCLEOTIDE SEQUENCE</scope>
    <source>
        <strain evidence="3">DSM 40473</strain>
    </source>
</reference>
<keyword evidence="4" id="KW-1185">Reference proteome</keyword>
<accession>A0ABU2SL25</accession>
<feature type="signal peptide" evidence="2">
    <location>
        <begin position="1"/>
        <end position="24"/>
    </location>
</feature>
<comment type="caution">
    <text evidence="3">The sequence shown here is derived from an EMBL/GenBank/DDBJ whole genome shotgun (WGS) entry which is preliminary data.</text>
</comment>